<dbReference type="AlphaFoldDB" id="A0A834X0T7"/>
<protein>
    <submittedName>
        <fullName evidence="2">Uncharacterized protein</fullName>
    </submittedName>
</protein>
<organism evidence="2 3">
    <name type="scientific">Senna tora</name>
    <dbReference type="NCBI Taxonomy" id="362788"/>
    <lineage>
        <taxon>Eukaryota</taxon>
        <taxon>Viridiplantae</taxon>
        <taxon>Streptophyta</taxon>
        <taxon>Embryophyta</taxon>
        <taxon>Tracheophyta</taxon>
        <taxon>Spermatophyta</taxon>
        <taxon>Magnoliopsida</taxon>
        <taxon>eudicotyledons</taxon>
        <taxon>Gunneridae</taxon>
        <taxon>Pentapetalae</taxon>
        <taxon>rosids</taxon>
        <taxon>fabids</taxon>
        <taxon>Fabales</taxon>
        <taxon>Fabaceae</taxon>
        <taxon>Caesalpinioideae</taxon>
        <taxon>Cassia clade</taxon>
        <taxon>Senna</taxon>
    </lineage>
</organism>
<gene>
    <name evidence="2" type="ORF">G2W53_010312</name>
</gene>
<evidence type="ECO:0000313" key="2">
    <source>
        <dbReference type="EMBL" id="KAF7835453.1"/>
    </source>
</evidence>
<comment type="caution">
    <text evidence="2">The sequence shown here is derived from an EMBL/GenBank/DDBJ whole genome shotgun (WGS) entry which is preliminary data.</text>
</comment>
<name>A0A834X0T7_9FABA</name>
<evidence type="ECO:0000256" key="1">
    <source>
        <dbReference type="SAM" id="MobiDB-lite"/>
    </source>
</evidence>
<dbReference type="Proteomes" id="UP000634136">
    <property type="component" value="Unassembled WGS sequence"/>
</dbReference>
<feature type="region of interest" description="Disordered" evidence="1">
    <location>
        <begin position="22"/>
        <end position="48"/>
    </location>
</feature>
<sequence length="48" mass="4913">MARGKGRGTIAGVRRGGGIMVENDGGSACSRLRKGRSFSSLETSSLNA</sequence>
<accession>A0A834X0T7</accession>
<dbReference type="EMBL" id="JAAIUW010000004">
    <property type="protein sequence ID" value="KAF7835453.1"/>
    <property type="molecule type" value="Genomic_DNA"/>
</dbReference>
<reference evidence="2" key="1">
    <citation type="submission" date="2020-09" db="EMBL/GenBank/DDBJ databases">
        <title>Genome-Enabled Discovery of Anthraquinone Biosynthesis in Senna tora.</title>
        <authorList>
            <person name="Kang S.-H."/>
            <person name="Pandey R.P."/>
            <person name="Lee C.-M."/>
            <person name="Sim J.-S."/>
            <person name="Jeong J.-T."/>
            <person name="Choi B.-S."/>
            <person name="Jung M."/>
            <person name="Ginzburg D."/>
            <person name="Zhao K."/>
            <person name="Won S.Y."/>
            <person name="Oh T.-J."/>
            <person name="Yu Y."/>
            <person name="Kim N.-H."/>
            <person name="Lee O.R."/>
            <person name="Lee T.-H."/>
            <person name="Bashyal P."/>
            <person name="Kim T.-S."/>
            <person name="Lee W.-H."/>
            <person name="Kawkins C."/>
            <person name="Kim C.-K."/>
            <person name="Kim J.S."/>
            <person name="Ahn B.O."/>
            <person name="Rhee S.Y."/>
            <person name="Sohng J.K."/>
        </authorList>
    </citation>
    <scope>NUCLEOTIDE SEQUENCE</scope>
    <source>
        <tissue evidence="2">Leaf</tissue>
    </source>
</reference>
<feature type="compositionally biased region" description="Polar residues" evidence="1">
    <location>
        <begin position="37"/>
        <end position="48"/>
    </location>
</feature>
<proteinExistence type="predicted"/>
<keyword evidence="3" id="KW-1185">Reference proteome</keyword>
<evidence type="ECO:0000313" key="3">
    <source>
        <dbReference type="Proteomes" id="UP000634136"/>
    </source>
</evidence>